<dbReference type="InterPro" id="IPR005467">
    <property type="entry name" value="His_kinase_dom"/>
</dbReference>
<dbReference type="PROSITE" id="PS50109">
    <property type="entry name" value="HIS_KIN"/>
    <property type="match status" value="1"/>
</dbReference>
<dbReference type="SMART" id="SM00387">
    <property type="entry name" value="HATPase_c"/>
    <property type="match status" value="1"/>
</dbReference>
<dbReference type="SUPFAM" id="SSF55874">
    <property type="entry name" value="ATPase domain of HSP90 chaperone/DNA topoisomerase II/histidine kinase"/>
    <property type="match status" value="1"/>
</dbReference>
<dbReference type="Proteomes" id="UP000199426">
    <property type="component" value="Unassembled WGS sequence"/>
</dbReference>
<protein>
    <recommendedName>
        <fullName evidence="2">histidine kinase</fullName>
        <ecNumber evidence="2">2.7.13.3</ecNumber>
    </recommendedName>
</protein>
<feature type="transmembrane region" description="Helical" evidence="4">
    <location>
        <begin position="31"/>
        <end position="51"/>
    </location>
</feature>
<reference evidence="6 8" key="1">
    <citation type="submission" date="2016-10" db="EMBL/GenBank/DDBJ databases">
        <authorList>
            <person name="Varghese N."/>
            <person name="Submissions S."/>
        </authorList>
    </citation>
    <scope>NUCLEOTIDE SEQUENCE [LARGE SCALE GENOMIC DNA]</scope>
    <source>
        <strain evidence="6 8">DSM 19299</strain>
    </source>
</reference>
<evidence type="ECO:0000259" key="5">
    <source>
        <dbReference type="PROSITE" id="PS50109"/>
    </source>
</evidence>
<dbReference type="CDD" id="cd00082">
    <property type="entry name" value="HisKA"/>
    <property type="match status" value="1"/>
</dbReference>
<dbReference type="Gene3D" id="1.10.287.130">
    <property type="match status" value="1"/>
</dbReference>
<dbReference type="STRING" id="445960.SAMN05421542_4559"/>
<dbReference type="InterPro" id="IPR036097">
    <property type="entry name" value="HisK_dim/P_sf"/>
</dbReference>
<accession>A0A2X2X2E8</accession>
<evidence type="ECO:0000256" key="3">
    <source>
        <dbReference type="ARBA" id="ARBA00022553"/>
    </source>
</evidence>
<evidence type="ECO:0000313" key="8">
    <source>
        <dbReference type="Proteomes" id="UP000199426"/>
    </source>
</evidence>
<dbReference type="InterPro" id="IPR036890">
    <property type="entry name" value="HATPase_C_sf"/>
</dbReference>
<evidence type="ECO:0000313" key="7">
    <source>
        <dbReference type="EMBL" id="SQB46844.1"/>
    </source>
</evidence>
<organism evidence="7 9">
    <name type="scientific">Chryseobacterium jejuense</name>
    <dbReference type="NCBI Taxonomy" id="445960"/>
    <lineage>
        <taxon>Bacteria</taxon>
        <taxon>Pseudomonadati</taxon>
        <taxon>Bacteroidota</taxon>
        <taxon>Flavobacteriia</taxon>
        <taxon>Flavobacteriales</taxon>
        <taxon>Weeksellaceae</taxon>
        <taxon>Chryseobacterium group</taxon>
        <taxon>Chryseobacterium</taxon>
    </lineage>
</organism>
<feature type="transmembrane region" description="Helical" evidence="4">
    <location>
        <begin position="221"/>
        <end position="241"/>
    </location>
</feature>
<dbReference type="InterPro" id="IPR003594">
    <property type="entry name" value="HATPase_dom"/>
</dbReference>
<reference evidence="7 9" key="2">
    <citation type="submission" date="2018-06" db="EMBL/GenBank/DDBJ databases">
        <authorList>
            <consortium name="Pathogen Informatics"/>
            <person name="Doyle S."/>
        </authorList>
    </citation>
    <scope>NUCLEOTIDE SEQUENCE [LARGE SCALE GENOMIC DNA]</scope>
    <source>
        <strain evidence="7 9">NCTC13492</strain>
    </source>
</reference>
<dbReference type="Gene3D" id="3.30.565.10">
    <property type="entry name" value="Histidine kinase-like ATPase, C-terminal domain"/>
    <property type="match status" value="1"/>
</dbReference>
<keyword evidence="7" id="KW-0808">Transferase</keyword>
<dbReference type="Proteomes" id="UP000251670">
    <property type="component" value="Unassembled WGS sequence"/>
</dbReference>
<name>A0A2X2X2E8_CHRJE</name>
<dbReference type="InterPro" id="IPR004358">
    <property type="entry name" value="Sig_transdc_His_kin-like_C"/>
</dbReference>
<dbReference type="InterPro" id="IPR003661">
    <property type="entry name" value="HisK_dim/P_dom"/>
</dbReference>
<dbReference type="OrthoDB" id="1933776at2"/>
<gene>
    <name evidence="7" type="primary">senX3_1</name>
    <name evidence="7" type="ORF">NCTC13492_03906</name>
    <name evidence="6" type="ORF">SAMN05421542_4559</name>
</gene>
<dbReference type="EC" id="2.7.13.3" evidence="2"/>
<keyword evidence="4" id="KW-0812">Transmembrane</keyword>
<dbReference type="PANTHER" id="PTHR43547:SF2">
    <property type="entry name" value="HYBRID SIGNAL TRANSDUCTION HISTIDINE KINASE C"/>
    <property type="match status" value="1"/>
</dbReference>
<dbReference type="EMBL" id="FNEG01000010">
    <property type="protein sequence ID" value="SDJ87382.1"/>
    <property type="molecule type" value="Genomic_DNA"/>
</dbReference>
<dbReference type="PRINTS" id="PR00344">
    <property type="entry name" value="BCTRLSENSOR"/>
</dbReference>
<dbReference type="EMBL" id="UAWB01000014">
    <property type="protein sequence ID" value="SQB46844.1"/>
    <property type="molecule type" value="Genomic_DNA"/>
</dbReference>
<keyword evidence="4" id="KW-0472">Membrane</keyword>
<keyword evidence="8" id="KW-1185">Reference proteome</keyword>
<dbReference type="CDD" id="cd00075">
    <property type="entry name" value="HATPase"/>
    <property type="match status" value="1"/>
</dbReference>
<evidence type="ECO:0000256" key="2">
    <source>
        <dbReference type="ARBA" id="ARBA00012438"/>
    </source>
</evidence>
<evidence type="ECO:0000313" key="6">
    <source>
        <dbReference type="EMBL" id="SDJ87382.1"/>
    </source>
</evidence>
<keyword evidence="7" id="KW-0418">Kinase</keyword>
<dbReference type="AlphaFoldDB" id="A0A2X2X2E8"/>
<proteinExistence type="predicted"/>
<sequence>MVNERLMIKIQFRCNTESFIFVSMKSNNKKLIYIFTTLFIFLLGIQVYFMYKTYQVKEREIYRSVDKDISVYTDQVVNNHSAKDSKDDSLQKNIIKYYNKKLSKQDFLKYLVDEKKYSGKNLTAYINERRKKDGYIICVRIQYIKLLHLPDSIKLIQQPVIFYETKDKVRKPSITSIGTWRTSSTQESTGKNTIKGMDSFHVDTQTDLEIENIKSLVFREIILLIICCIILLASVLLLYIFTIKNLIKQQKQVEVLHTVVDNISHEFKTPIATLKIASKTLKKGWNPDTLPLIDRQIVRLESLMLQLHKDENPEEMTAIQPENWDFFIQDLAFTYPQIDFKFENTISGRLPFDKNLMETVVKNLCENSIKYGASIVTVSISNTAQNLKIEVSDNGQGMASKELKNIFEKFYRIQANNIHNSKGLGLGLYFVKEIITSYHGKVDVSSQPGNGSTFKITIPYEN</sequence>
<feature type="domain" description="Histidine kinase" evidence="5">
    <location>
        <begin position="262"/>
        <end position="462"/>
    </location>
</feature>
<dbReference type="PANTHER" id="PTHR43547">
    <property type="entry name" value="TWO-COMPONENT HISTIDINE KINASE"/>
    <property type="match status" value="1"/>
</dbReference>
<dbReference type="Pfam" id="PF02518">
    <property type="entry name" value="HATPase_c"/>
    <property type="match status" value="1"/>
</dbReference>
<dbReference type="GO" id="GO:0000155">
    <property type="term" value="F:phosphorelay sensor kinase activity"/>
    <property type="evidence" value="ECO:0007669"/>
    <property type="project" value="InterPro"/>
</dbReference>
<evidence type="ECO:0000256" key="1">
    <source>
        <dbReference type="ARBA" id="ARBA00000085"/>
    </source>
</evidence>
<evidence type="ECO:0000256" key="4">
    <source>
        <dbReference type="SAM" id="Phobius"/>
    </source>
</evidence>
<comment type="catalytic activity">
    <reaction evidence="1">
        <text>ATP + protein L-histidine = ADP + protein N-phospho-L-histidine.</text>
        <dbReference type="EC" id="2.7.13.3"/>
    </reaction>
</comment>
<dbReference type="SUPFAM" id="SSF47384">
    <property type="entry name" value="Homodimeric domain of signal transducing histidine kinase"/>
    <property type="match status" value="1"/>
</dbReference>
<evidence type="ECO:0000313" key="9">
    <source>
        <dbReference type="Proteomes" id="UP000251670"/>
    </source>
</evidence>
<keyword evidence="3" id="KW-0597">Phosphoprotein</keyword>
<keyword evidence="4" id="KW-1133">Transmembrane helix</keyword>